<evidence type="ECO:0000256" key="4">
    <source>
        <dbReference type="PROSITE-ProRule" id="PRU00335"/>
    </source>
</evidence>
<dbReference type="RefSeq" id="WP_105861442.1">
    <property type="nucleotide sequence ID" value="NZ_PUEJ01000003.1"/>
</dbReference>
<sequence length="185" mass="20082">MKTIRERADIIPALTEVFRSHGYEGASLALIGQHTGLGKGSLYNFFPGGKEEMAAAVLDHIDGWFRTHVFEPLRATSDPARAISAMFEATDRYFHSGGRVCIVGVFALSDVRDRFAERINAYFAEWRDALAQALQRLGKEPGAAAELAEDIVAGIQGALVTARALGDPALFGRRLARLKALIPVA</sequence>
<dbReference type="AlphaFoldDB" id="A0A2S9QEJ4"/>
<dbReference type="Pfam" id="PF21993">
    <property type="entry name" value="TetR_C_13_2"/>
    <property type="match status" value="1"/>
</dbReference>
<keyword evidence="3" id="KW-0804">Transcription</keyword>
<dbReference type="InterPro" id="IPR001647">
    <property type="entry name" value="HTH_TetR"/>
</dbReference>
<organism evidence="6 7">
    <name type="scientific">Labrys okinawensis</name>
    <dbReference type="NCBI Taxonomy" id="346911"/>
    <lineage>
        <taxon>Bacteria</taxon>
        <taxon>Pseudomonadati</taxon>
        <taxon>Pseudomonadota</taxon>
        <taxon>Alphaproteobacteria</taxon>
        <taxon>Hyphomicrobiales</taxon>
        <taxon>Xanthobacteraceae</taxon>
        <taxon>Labrys</taxon>
    </lineage>
</organism>
<comment type="caution">
    <text evidence="6">The sequence shown here is derived from an EMBL/GenBank/DDBJ whole genome shotgun (WGS) entry which is preliminary data.</text>
</comment>
<evidence type="ECO:0000259" key="5">
    <source>
        <dbReference type="PROSITE" id="PS50977"/>
    </source>
</evidence>
<dbReference type="GO" id="GO:0003677">
    <property type="term" value="F:DNA binding"/>
    <property type="evidence" value="ECO:0007669"/>
    <property type="project" value="UniProtKB-UniRule"/>
</dbReference>
<dbReference type="SUPFAM" id="SSF48498">
    <property type="entry name" value="Tetracyclin repressor-like, C-terminal domain"/>
    <property type="match status" value="1"/>
</dbReference>
<gene>
    <name evidence="6" type="ORF">C5L14_07570</name>
</gene>
<keyword evidence="7" id="KW-1185">Reference proteome</keyword>
<name>A0A2S9QEJ4_9HYPH</name>
<evidence type="ECO:0000256" key="1">
    <source>
        <dbReference type="ARBA" id="ARBA00023015"/>
    </source>
</evidence>
<reference evidence="6 7" key="1">
    <citation type="submission" date="2018-02" db="EMBL/GenBank/DDBJ databases">
        <title>Whole genome sequencing of endophytic bacterium.</title>
        <authorList>
            <person name="Eedara R."/>
            <person name="Podile A.R."/>
        </authorList>
    </citation>
    <scope>NUCLEOTIDE SEQUENCE [LARGE SCALE GENOMIC DNA]</scope>
    <source>
        <strain evidence="6 7">RP1T</strain>
    </source>
</reference>
<keyword evidence="1" id="KW-0805">Transcription regulation</keyword>
<dbReference type="PANTHER" id="PTHR47506:SF1">
    <property type="entry name" value="HTH-TYPE TRANSCRIPTIONAL REGULATOR YJDC"/>
    <property type="match status" value="1"/>
</dbReference>
<feature type="domain" description="HTH tetR-type" evidence="5">
    <location>
        <begin position="4"/>
        <end position="64"/>
    </location>
</feature>
<dbReference type="InterPro" id="IPR054156">
    <property type="entry name" value="YxaF_TetR_C"/>
</dbReference>
<dbReference type="PROSITE" id="PS50977">
    <property type="entry name" value="HTH_TETR_2"/>
    <property type="match status" value="1"/>
</dbReference>
<dbReference type="InterPro" id="IPR009057">
    <property type="entry name" value="Homeodomain-like_sf"/>
</dbReference>
<dbReference type="Proteomes" id="UP000237682">
    <property type="component" value="Unassembled WGS sequence"/>
</dbReference>
<evidence type="ECO:0000256" key="3">
    <source>
        <dbReference type="ARBA" id="ARBA00023163"/>
    </source>
</evidence>
<protein>
    <submittedName>
        <fullName evidence="6">TetR family transcriptional regulator</fullName>
    </submittedName>
</protein>
<dbReference type="EMBL" id="PUEJ01000003">
    <property type="protein sequence ID" value="PRH87773.1"/>
    <property type="molecule type" value="Genomic_DNA"/>
</dbReference>
<dbReference type="SUPFAM" id="SSF46689">
    <property type="entry name" value="Homeodomain-like"/>
    <property type="match status" value="1"/>
</dbReference>
<dbReference type="PANTHER" id="PTHR47506">
    <property type="entry name" value="TRANSCRIPTIONAL REGULATORY PROTEIN"/>
    <property type="match status" value="1"/>
</dbReference>
<keyword evidence="2 4" id="KW-0238">DNA-binding</keyword>
<proteinExistence type="predicted"/>
<dbReference type="InterPro" id="IPR036271">
    <property type="entry name" value="Tet_transcr_reg_TetR-rel_C_sf"/>
</dbReference>
<evidence type="ECO:0000256" key="2">
    <source>
        <dbReference type="ARBA" id="ARBA00023125"/>
    </source>
</evidence>
<evidence type="ECO:0000313" key="6">
    <source>
        <dbReference type="EMBL" id="PRH87773.1"/>
    </source>
</evidence>
<feature type="DNA-binding region" description="H-T-H motif" evidence="4">
    <location>
        <begin position="27"/>
        <end position="46"/>
    </location>
</feature>
<accession>A0A2S9QEJ4</accession>
<evidence type="ECO:0000313" key="7">
    <source>
        <dbReference type="Proteomes" id="UP000237682"/>
    </source>
</evidence>
<dbReference type="Pfam" id="PF00440">
    <property type="entry name" value="TetR_N"/>
    <property type="match status" value="1"/>
</dbReference>
<dbReference type="OrthoDB" id="9811084at2"/>
<dbReference type="Gene3D" id="1.10.357.10">
    <property type="entry name" value="Tetracycline Repressor, domain 2"/>
    <property type="match status" value="1"/>
</dbReference>